<reference evidence="1 2" key="2">
    <citation type="journal article" date="2022" name="Mol. Ecol. Resour.">
        <title>The genomes of chicory, endive, great burdock and yacon provide insights into Asteraceae paleo-polyploidization history and plant inulin production.</title>
        <authorList>
            <person name="Fan W."/>
            <person name="Wang S."/>
            <person name="Wang H."/>
            <person name="Wang A."/>
            <person name="Jiang F."/>
            <person name="Liu H."/>
            <person name="Zhao H."/>
            <person name="Xu D."/>
            <person name="Zhang Y."/>
        </authorList>
    </citation>
    <scope>NUCLEOTIDE SEQUENCE [LARGE SCALE GENOMIC DNA]</scope>
    <source>
        <strain evidence="2">cv. Niubang</strain>
    </source>
</reference>
<reference evidence="2" key="1">
    <citation type="journal article" date="2022" name="Mol. Ecol. Resour.">
        <title>The genomes of chicory, endive, great burdock and yacon provide insights into Asteraceae palaeo-polyploidization history and plant inulin production.</title>
        <authorList>
            <person name="Fan W."/>
            <person name="Wang S."/>
            <person name="Wang H."/>
            <person name="Wang A."/>
            <person name="Jiang F."/>
            <person name="Liu H."/>
            <person name="Zhao H."/>
            <person name="Xu D."/>
            <person name="Zhang Y."/>
        </authorList>
    </citation>
    <scope>NUCLEOTIDE SEQUENCE [LARGE SCALE GENOMIC DNA]</scope>
    <source>
        <strain evidence="2">cv. Niubang</strain>
    </source>
</reference>
<protein>
    <submittedName>
        <fullName evidence="1">Uncharacterized protein</fullName>
    </submittedName>
</protein>
<proteinExistence type="predicted"/>
<organism evidence="1 2">
    <name type="scientific">Arctium lappa</name>
    <name type="common">Greater burdock</name>
    <name type="synonym">Lappa major</name>
    <dbReference type="NCBI Taxonomy" id="4217"/>
    <lineage>
        <taxon>Eukaryota</taxon>
        <taxon>Viridiplantae</taxon>
        <taxon>Streptophyta</taxon>
        <taxon>Embryophyta</taxon>
        <taxon>Tracheophyta</taxon>
        <taxon>Spermatophyta</taxon>
        <taxon>Magnoliopsida</taxon>
        <taxon>eudicotyledons</taxon>
        <taxon>Gunneridae</taxon>
        <taxon>Pentapetalae</taxon>
        <taxon>asterids</taxon>
        <taxon>campanulids</taxon>
        <taxon>Asterales</taxon>
        <taxon>Asteraceae</taxon>
        <taxon>Carduoideae</taxon>
        <taxon>Cardueae</taxon>
        <taxon>Arctiinae</taxon>
        <taxon>Arctium</taxon>
    </lineage>
</organism>
<name>A0ACB9FPR7_ARCLA</name>
<dbReference type="EMBL" id="CM042047">
    <property type="protein sequence ID" value="KAI3773107.1"/>
    <property type="molecule type" value="Genomic_DNA"/>
</dbReference>
<sequence>MAKFDASFFFFVLLLSITVINRSNNAQMHVEFDVLRRIILEIVLIRVSVAVTHVYVFLRGLLETKMNALAIGIGQHKRNMDDDLKTCKRVVCRKLRVSQNAQMHVEFDVLRRIILEIVLIRVSVAVTHVYVFLQGLLETKMNALAIGIGQHKRVNLNALRLNRYLM</sequence>
<gene>
    <name evidence="1" type="ORF">L6452_04306</name>
</gene>
<comment type="caution">
    <text evidence="1">The sequence shown here is derived from an EMBL/GenBank/DDBJ whole genome shotgun (WGS) entry which is preliminary data.</text>
</comment>
<keyword evidence="2" id="KW-1185">Reference proteome</keyword>
<evidence type="ECO:0000313" key="1">
    <source>
        <dbReference type="EMBL" id="KAI3773107.1"/>
    </source>
</evidence>
<dbReference type="Proteomes" id="UP001055879">
    <property type="component" value="Linkage Group LG01"/>
</dbReference>
<evidence type="ECO:0000313" key="2">
    <source>
        <dbReference type="Proteomes" id="UP001055879"/>
    </source>
</evidence>
<accession>A0ACB9FPR7</accession>